<keyword evidence="1" id="KW-0472">Membrane</keyword>
<feature type="transmembrane region" description="Helical" evidence="1">
    <location>
        <begin position="37"/>
        <end position="58"/>
    </location>
</feature>
<dbReference type="AlphaFoldDB" id="A0A0F8YP05"/>
<evidence type="ECO:0000256" key="1">
    <source>
        <dbReference type="SAM" id="Phobius"/>
    </source>
</evidence>
<proteinExistence type="predicted"/>
<feature type="transmembrane region" description="Helical" evidence="1">
    <location>
        <begin position="70"/>
        <end position="90"/>
    </location>
</feature>
<keyword evidence="1" id="KW-0812">Transmembrane</keyword>
<protein>
    <recommendedName>
        <fullName evidence="3">EamA domain-containing protein</fullName>
    </recommendedName>
</protein>
<evidence type="ECO:0000313" key="2">
    <source>
        <dbReference type="EMBL" id="KKK49831.1"/>
    </source>
</evidence>
<dbReference type="EMBL" id="LAZR01068336">
    <property type="protein sequence ID" value="KKK49831.1"/>
    <property type="molecule type" value="Genomic_DNA"/>
</dbReference>
<dbReference type="PANTHER" id="PTHR34821">
    <property type="entry name" value="INNER MEMBRANE PROTEIN YDCZ"/>
    <property type="match status" value="1"/>
</dbReference>
<gene>
    <name evidence="2" type="ORF">LCGC14_3131090</name>
</gene>
<sequence>MKLLMFFAIGILAGSLITLQSVLNAGLGQKTGNLGSVLMLTCVSILVLFLLILLFPATANFKQIPGISEWYLYIGGVLGVGILAAPIFLIPRIGATSTLTALVVGQLFLALFIDHFGLFHFPRIEISVTRILGIVCLIFGALLIKR</sequence>
<feature type="transmembrane region" description="Helical" evidence="1">
    <location>
        <begin position="6"/>
        <end position="25"/>
    </location>
</feature>
<keyword evidence="1" id="KW-1133">Transmembrane helix</keyword>
<reference evidence="2" key="1">
    <citation type="journal article" date="2015" name="Nature">
        <title>Complex archaea that bridge the gap between prokaryotes and eukaryotes.</title>
        <authorList>
            <person name="Spang A."/>
            <person name="Saw J.H."/>
            <person name="Jorgensen S.L."/>
            <person name="Zaremba-Niedzwiedzka K."/>
            <person name="Martijn J."/>
            <person name="Lind A.E."/>
            <person name="van Eijk R."/>
            <person name="Schleper C."/>
            <person name="Guy L."/>
            <person name="Ettema T.J."/>
        </authorList>
    </citation>
    <scope>NUCLEOTIDE SEQUENCE</scope>
</reference>
<dbReference type="PANTHER" id="PTHR34821:SF2">
    <property type="entry name" value="INNER MEMBRANE PROTEIN YDCZ"/>
    <property type="match status" value="1"/>
</dbReference>
<dbReference type="GO" id="GO:0005886">
    <property type="term" value="C:plasma membrane"/>
    <property type="evidence" value="ECO:0007669"/>
    <property type="project" value="TreeGrafter"/>
</dbReference>
<feature type="transmembrane region" description="Helical" evidence="1">
    <location>
        <begin position="102"/>
        <end position="121"/>
    </location>
</feature>
<organism evidence="2">
    <name type="scientific">marine sediment metagenome</name>
    <dbReference type="NCBI Taxonomy" id="412755"/>
    <lineage>
        <taxon>unclassified sequences</taxon>
        <taxon>metagenomes</taxon>
        <taxon>ecological metagenomes</taxon>
    </lineage>
</organism>
<comment type="caution">
    <text evidence="2">The sequence shown here is derived from an EMBL/GenBank/DDBJ whole genome shotgun (WGS) entry which is preliminary data.</text>
</comment>
<evidence type="ECO:0008006" key="3">
    <source>
        <dbReference type="Google" id="ProtNLM"/>
    </source>
</evidence>
<accession>A0A0F8YP05</accession>
<dbReference type="Pfam" id="PF04657">
    <property type="entry name" value="DMT_YdcZ"/>
    <property type="match status" value="1"/>
</dbReference>
<feature type="transmembrane region" description="Helical" evidence="1">
    <location>
        <begin position="127"/>
        <end position="144"/>
    </location>
</feature>
<name>A0A0F8YP05_9ZZZZ</name>
<dbReference type="InterPro" id="IPR006750">
    <property type="entry name" value="YdcZ"/>
</dbReference>